<dbReference type="EMBL" id="AK125751">
    <property type="protein sequence ID" value="BAC86273.1"/>
    <property type="molecule type" value="mRNA"/>
</dbReference>
<dbReference type="AlphaFoldDB" id="Q6ZUF2"/>
<accession>Q6ZUF2</accession>
<evidence type="ECO:0000313" key="1">
    <source>
        <dbReference type="EMBL" id="BAC86273.1"/>
    </source>
</evidence>
<reference evidence="1" key="1">
    <citation type="submission" date="2003-07" db="EMBL/GenBank/DDBJ databases">
        <title>NEDO human cDNA sequencing project.</title>
        <authorList>
            <person name="Ota T."/>
            <person name="Nakagawa S."/>
            <person name="Senoh A."/>
            <person name="Mizuguchi H."/>
            <person name="Inagaki H."/>
            <person name="Sugiyama T."/>
            <person name="Irie R."/>
            <person name="Otsuki T."/>
            <person name="Sato H."/>
            <person name="Wakamatsu A."/>
            <person name="Ishii S."/>
            <person name="Yamamoto J."/>
            <person name="Isono Y."/>
            <person name="Kawai-Hio Y."/>
            <person name="Saito K."/>
            <person name="Nishikawa T."/>
            <person name="Kimura K."/>
            <person name="Yamashita H."/>
            <person name="Matsuo K."/>
            <person name="Nakamura Y."/>
            <person name="Sekine M."/>
            <person name="Kikuchi H."/>
            <person name="Kanda K."/>
            <person name="Wagatsuma M."/>
            <person name="Murakawa K."/>
            <person name="Kanehori K."/>
            <person name="Takahashi-Fujii A."/>
            <person name="Oshima A."/>
            <person name="Sugiyama A."/>
            <person name="Kawakami B."/>
            <person name="Suzuki Y."/>
            <person name="Sugano S."/>
            <person name="Nagahari K."/>
            <person name="Masuho Y."/>
            <person name="Nagai K."/>
            <person name="Isogai T."/>
        </authorList>
    </citation>
    <scope>NUCLEOTIDE SEQUENCE</scope>
    <source>
        <tissue evidence="1">Testis</tissue>
    </source>
</reference>
<organism evidence="1">
    <name type="scientific">Homo sapiens</name>
    <name type="common">Human</name>
    <dbReference type="NCBI Taxonomy" id="9606"/>
    <lineage>
        <taxon>Eukaryota</taxon>
        <taxon>Metazoa</taxon>
        <taxon>Chordata</taxon>
        <taxon>Craniata</taxon>
        <taxon>Vertebrata</taxon>
        <taxon>Euteleostomi</taxon>
        <taxon>Mammalia</taxon>
        <taxon>Eutheria</taxon>
        <taxon>Euarchontoglires</taxon>
        <taxon>Primates</taxon>
        <taxon>Haplorrhini</taxon>
        <taxon>Catarrhini</taxon>
        <taxon>Hominidae</taxon>
        <taxon>Homo</taxon>
    </lineage>
</organism>
<protein>
    <submittedName>
        <fullName evidence="1">cDNA FLJ43763 fis, clone TESTI2048603</fullName>
    </submittedName>
</protein>
<sequence length="122" mass="13481">MKVALLRFFSPPNMSVTHKEAHERKCPEKPELWKAGSTVPLTAPEKTDPFPLCPPLSLTCPQQQSCIPSSSQDVLNSLWVSSHCLQLKISKTKTHCLPTQNVLPFLLPTPVSIVCRLPGLDP</sequence>
<dbReference type="SMR" id="Q6ZUF2"/>
<dbReference type="PhylomeDB" id="Q6ZUF2"/>
<name>Q6ZUF2_HUMAN</name>
<proteinExistence type="evidence at transcript level"/>